<gene>
    <name evidence="10" type="primary">argJ</name>
    <name evidence="11" type="ORF">SP90_02895</name>
</gene>
<evidence type="ECO:0000256" key="3">
    <source>
        <dbReference type="ARBA" id="ARBA00011475"/>
    </source>
</evidence>
<name>A0A1B7XL78_9BACT</name>
<organism evidence="11 12">
    <name type="scientific">Halodesulfovibrio spirochaetisodalis</name>
    <dbReference type="NCBI Taxonomy" id="1560234"/>
    <lineage>
        <taxon>Bacteria</taxon>
        <taxon>Pseudomonadati</taxon>
        <taxon>Thermodesulfobacteriota</taxon>
        <taxon>Desulfovibrionia</taxon>
        <taxon>Desulfovibrionales</taxon>
        <taxon>Desulfovibrionaceae</taxon>
        <taxon>Halodesulfovibrio</taxon>
    </lineage>
</organism>
<comment type="pathway">
    <text evidence="10">Amino-acid biosynthesis; L-arginine biosynthesis; N(2)-acetyl-L-ornithine from L-glutamate: step 1/4.</text>
</comment>
<comment type="pathway">
    <text evidence="10">Amino-acid biosynthesis; L-arginine biosynthesis; L-ornithine and N-acetyl-L-glutamate from L-glutamate and N(2)-acetyl-L-ornithine (cyclic): step 1/1.</text>
</comment>
<dbReference type="EC" id="2.3.1.1" evidence="10"/>
<evidence type="ECO:0000256" key="10">
    <source>
        <dbReference type="HAMAP-Rule" id="MF_01106"/>
    </source>
</evidence>
<feature type="chain" id="PRO_5023344025" description="Arginine biosynthesis bifunctional protein ArgJ beta chain" evidence="10">
    <location>
        <begin position="181"/>
        <end position="392"/>
    </location>
</feature>
<comment type="catalytic activity">
    <reaction evidence="10">
        <text>L-glutamate + acetyl-CoA = N-acetyl-L-glutamate + CoA + H(+)</text>
        <dbReference type="Rhea" id="RHEA:24292"/>
        <dbReference type="ChEBI" id="CHEBI:15378"/>
        <dbReference type="ChEBI" id="CHEBI:29985"/>
        <dbReference type="ChEBI" id="CHEBI:44337"/>
        <dbReference type="ChEBI" id="CHEBI:57287"/>
        <dbReference type="ChEBI" id="CHEBI:57288"/>
        <dbReference type="EC" id="2.3.1.1"/>
    </reaction>
</comment>
<feature type="binding site" evidence="10">
    <location>
        <position position="170"/>
    </location>
    <ligand>
        <name>substrate</name>
    </ligand>
</feature>
<feature type="chain" id="PRO_5023344024" description="Arginine biosynthesis bifunctional protein ArgJ alpha chain" evidence="10">
    <location>
        <begin position="1"/>
        <end position="180"/>
    </location>
</feature>
<dbReference type="InterPro" id="IPR042195">
    <property type="entry name" value="ArgJ_beta_C"/>
</dbReference>
<dbReference type="FunFam" id="3.60.70.12:FF:000001">
    <property type="entry name" value="Arginine biosynthesis bifunctional protein ArgJ, chloroplastic"/>
    <property type="match status" value="1"/>
</dbReference>
<dbReference type="InterPro" id="IPR002813">
    <property type="entry name" value="Arg_biosynth_ArgJ"/>
</dbReference>
<dbReference type="PANTHER" id="PTHR23100:SF0">
    <property type="entry name" value="ARGININE BIOSYNTHESIS BIFUNCTIONAL PROTEIN ARGJ, MITOCHONDRIAL"/>
    <property type="match status" value="1"/>
</dbReference>
<dbReference type="GO" id="GO:0005737">
    <property type="term" value="C:cytoplasm"/>
    <property type="evidence" value="ECO:0007669"/>
    <property type="project" value="UniProtKB-SubCell"/>
</dbReference>
<evidence type="ECO:0000256" key="7">
    <source>
        <dbReference type="ARBA" id="ARBA00022679"/>
    </source>
</evidence>
<comment type="similarity">
    <text evidence="2 10">Belongs to the ArgJ family.</text>
</comment>
<comment type="subcellular location">
    <subcellularLocation>
        <location evidence="1 10">Cytoplasm</location>
    </subcellularLocation>
</comment>
<dbReference type="AlphaFoldDB" id="A0A1B7XL78"/>
<dbReference type="GO" id="GO:0006526">
    <property type="term" value="P:L-arginine biosynthetic process"/>
    <property type="evidence" value="ECO:0007669"/>
    <property type="project" value="UniProtKB-UniRule"/>
</dbReference>
<feature type="binding site" evidence="10">
    <location>
        <position position="392"/>
    </location>
    <ligand>
        <name>substrate</name>
    </ligand>
</feature>
<evidence type="ECO:0000256" key="2">
    <source>
        <dbReference type="ARBA" id="ARBA00006774"/>
    </source>
</evidence>
<evidence type="ECO:0000256" key="5">
    <source>
        <dbReference type="ARBA" id="ARBA00022571"/>
    </source>
</evidence>
<evidence type="ECO:0000313" key="11">
    <source>
        <dbReference type="EMBL" id="OBQ56278.1"/>
    </source>
</evidence>
<dbReference type="OrthoDB" id="9804242at2"/>
<evidence type="ECO:0000256" key="1">
    <source>
        <dbReference type="ARBA" id="ARBA00004496"/>
    </source>
</evidence>
<keyword evidence="8 10" id="KW-0068">Autocatalytic cleavage</keyword>
<feature type="site" description="Involved in the stabilization of negative charge on the oxyanion by the formation of the oxyanion hole" evidence="10">
    <location>
        <position position="108"/>
    </location>
</feature>
<dbReference type="SUPFAM" id="SSF56266">
    <property type="entry name" value="DmpA/ArgJ-like"/>
    <property type="match status" value="1"/>
</dbReference>
<feature type="active site" description="Nucleophile" evidence="10">
    <location>
        <position position="181"/>
    </location>
</feature>
<dbReference type="PANTHER" id="PTHR23100">
    <property type="entry name" value="ARGININE BIOSYNTHESIS BIFUNCTIONAL PROTEIN ARGJ"/>
    <property type="match status" value="1"/>
</dbReference>
<feature type="site" description="Cleavage; by autolysis" evidence="10">
    <location>
        <begin position="180"/>
        <end position="181"/>
    </location>
</feature>
<dbReference type="FunFam" id="3.10.20.340:FF:000003">
    <property type="entry name" value="Arginine biosynthesis bifunctional protein ArgJ"/>
    <property type="match status" value="1"/>
</dbReference>
<dbReference type="Gene3D" id="3.10.20.340">
    <property type="entry name" value="ArgJ beta chain, C-terminal domain"/>
    <property type="match status" value="1"/>
</dbReference>
<keyword evidence="12" id="KW-1185">Reference proteome</keyword>
<keyword evidence="7 10" id="KW-0808">Transferase</keyword>
<dbReference type="EC" id="2.3.1.35" evidence="10"/>
<dbReference type="PATRIC" id="fig|1560234.3.peg.2033"/>
<dbReference type="Proteomes" id="UP000091979">
    <property type="component" value="Unassembled WGS sequence"/>
</dbReference>
<comment type="catalytic activity">
    <reaction evidence="10">
        <text>N(2)-acetyl-L-ornithine + L-glutamate = N-acetyl-L-glutamate + L-ornithine</text>
        <dbReference type="Rhea" id="RHEA:15349"/>
        <dbReference type="ChEBI" id="CHEBI:29985"/>
        <dbReference type="ChEBI" id="CHEBI:44337"/>
        <dbReference type="ChEBI" id="CHEBI:46911"/>
        <dbReference type="ChEBI" id="CHEBI:57805"/>
        <dbReference type="EC" id="2.3.1.35"/>
    </reaction>
</comment>
<feature type="binding site" evidence="10">
    <location>
        <position position="144"/>
    </location>
    <ligand>
        <name>substrate</name>
    </ligand>
</feature>
<keyword evidence="10" id="KW-0511">Multifunctional enzyme</keyword>
<keyword evidence="5 10" id="KW-0055">Arginine biosynthesis</keyword>
<keyword evidence="6 10" id="KW-0028">Amino-acid biosynthesis</keyword>
<keyword evidence="9 10" id="KW-0012">Acyltransferase</keyword>
<evidence type="ECO:0000256" key="8">
    <source>
        <dbReference type="ARBA" id="ARBA00022813"/>
    </source>
</evidence>
<evidence type="ECO:0000256" key="9">
    <source>
        <dbReference type="ARBA" id="ARBA00023315"/>
    </source>
</evidence>
<accession>A0A1B7XL78</accession>
<feature type="binding site" evidence="10">
    <location>
        <position position="181"/>
    </location>
    <ligand>
        <name>substrate</name>
    </ligand>
</feature>
<dbReference type="GO" id="GO:0004358">
    <property type="term" value="F:L-glutamate N-acetyltransferase activity, acting on acetyl-L-ornithine as donor"/>
    <property type="evidence" value="ECO:0007669"/>
    <property type="project" value="UniProtKB-UniRule"/>
</dbReference>
<dbReference type="NCBIfam" id="NF003802">
    <property type="entry name" value="PRK05388.1"/>
    <property type="match status" value="1"/>
</dbReference>
<dbReference type="EMBL" id="JXMS01000003">
    <property type="protein sequence ID" value="OBQ56278.1"/>
    <property type="molecule type" value="Genomic_DNA"/>
</dbReference>
<dbReference type="Gene3D" id="3.60.70.12">
    <property type="entry name" value="L-amino peptidase D-ALA esterase/amidase"/>
    <property type="match status" value="1"/>
</dbReference>
<dbReference type="STRING" id="1560234.SP90_02895"/>
<comment type="subunit">
    <text evidence="3 10">Heterotetramer of two alpha and two beta chains.</text>
</comment>
<proteinExistence type="inferred from homology"/>
<dbReference type="NCBIfam" id="TIGR00120">
    <property type="entry name" value="ArgJ"/>
    <property type="match status" value="1"/>
</dbReference>
<dbReference type="GO" id="GO:0004042">
    <property type="term" value="F:L-glutamate N-acetyltransferase activity"/>
    <property type="evidence" value="ECO:0007669"/>
    <property type="project" value="UniProtKB-UniRule"/>
</dbReference>
<dbReference type="InterPro" id="IPR016117">
    <property type="entry name" value="ArgJ-like_dom_sf"/>
</dbReference>
<dbReference type="CDD" id="cd02152">
    <property type="entry name" value="OAT"/>
    <property type="match status" value="1"/>
</dbReference>
<feature type="binding site" evidence="10">
    <location>
        <position position="264"/>
    </location>
    <ligand>
        <name>substrate</name>
    </ligand>
</feature>
<reference evidence="11 12" key="1">
    <citation type="submission" date="2015-01" db="EMBL/GenBank/DDBJ databases">
        <title>Desulfovibrio sp. JC271 draft genome sequence.</title>
        <authorList>
            <person name="Shivani Y."/>
            <person name="Subhash Y."/>
            <person name="Sasikala C."/>
            <person name="Ramana C.V."/>
        </authorList>
    </citation>
    <scope>NUCLEOTIDE SEQUENCE [LARGE SCALE GENOMIC DNA]</scope>
    <source>
        <strain evidence="11 12">JC271</strain>
    </source>
</reference>
<evidence type="ECO:0000256" key="4">
    <source>
        <dbReference type="ARBA" id="ARBA00022490"/>
    </source>
</evidence>
<sequence length="392" mass="41159">MDTPKGYRYAAIEGNLKYSGRLDLALIVSDTPCVAAGTFTTNKFQAAPVLVAKELVETSANIQAIMINAGSANACTGEEGLANCKRSLELVASRVGLSSDAILPASTGVIGMQFDMAKWETAAPVLADAVGKHTGDDFAKAIMTTDTFPKTASRIVTVNGSDVTIAGMAKGAGMICPNMATMLGTVITDAQIDAAMWKRIVKNAVDGSFNCVSVDGDTSTNDCVLALANGASGTQITEAVEAEFQQAVTAIMRELAYQLVQDGEGATKVMQIMVSGAKTNAEADLVARTVGHSPLVKTAIYGKDANWGRIVAAVGRSGAEFEAGDVQLSMCGIELFKNGQPTDADFDTLLKPYLEKRDILIDIILGNGEGKAELFASDLTHEYISINADYRS</sequence>
<dbReference type="HAMAP" id="MF_01106">
    <property type="entry name" value="ArgJ"/>
    <property type="match status" value="1"/>
</dbReference>
<protein>
    <recommendedName>
        <fullName evidence="10">Arginine biosynthesis bifunctional protein ArgJ</fullName>
    </recommendedName>
    <domain>
        <recommendedName>
            <fullName evidence="10">Glutamate N-acetyltransferase</fullName>
            <ecNumber evidence="10">2.3.1.35</ecNumber>
        </recommendedName>
        <alternativeName>
            <fullName evidence="10">Ornithine acetyltransferase</fullName>
            <shortName evidence="10">OATase</shortName>
        </alternativeName>
        <alternativeName>
            <fullName evidence="10">Ornithine transacetylase</fullName>
        </alternativeName>
    </domain>
    <domain>
        <recommendedName>
            <fullName evidence="10">Amino-acid acetyltransferase</fullName>
            <ecNumber evidence="10">2.3.1.1</ecNumber>
        </recommendedName>
        <alternativeName>
            <fullName evidence="10">N-acetylglutamate synthase</fullName>
            <shortName evidence="10">AGSase</shortName>
        </alternativeName>
    </domain>
    <component>
        <recommendedName>
            <fullName evidence="10">Arginine biosynthesis bifunctional protein ArgJ alpha chain</fullName>
        </recommendedName>
    </component>
    <component>
        <recommendedName>
            <fullName evidence="10">Arginine biosynthesis bifunctional protein ArgJ beta chain</fullName>
        </recommendedName>
    </component>
</protein>
<dbReference type="GO" id="GO:0006592">
    <property type="term" value="P:ornithine biosynthetic process"/>
    <property type="evidence" value="ECO:0007669"/>
    <property type="project" value="TreeGrafter"/>
</dbReference>
<dbReference type="Pfam" id="PF01960">
    <property type="entry name" value="ArgJ"/>
    <property type="match status" value="1"/>
</dbReference>
<comment type="caution">
    <text evidence="11">The sequence shown here is derived from an EMBL/GenBank/DDBJ whole genome shotgun (WGS) entry which is preliminary data.</text>
</comment>
<comment type="function">
    <text evidence="10">Catalyzes two activities which are involved in the cyclic version of arginine biosynthesis: the synthesis of N-acetylglutamate from glutamate and acetyl-CoA as the acetyl donor, and of ornithine by transacetylation between N(2)-acetylornithine and glutamate.</text>
</comment>
<evidence type="ECO:0000313" key="12">
    <source>
        <dbReference type="Proteomes" id="UP000091979"/>
    </source>
</evidence>
<feature type="binding site" evidence="10">
    <location>
        <position position="387"/>
    </location>
    <ligand>
        <name>substrate</name>
    </ligand>
</feature>
<dbReference type="UniPathway" id="UPA00068">
    <property type="reaction ID" value="UER00106"/>
</dbReference>
<dbReference type="RefSeq" id="WP_066852365.1">
    <property type="nucleotide sequence ID" value="NZ_JXMS01000003.1"/>
</dbReference>
<feature type="site" description="Involved in the stabilization of negative charge on the oxyanion by the formation of the oxyanion hole" evidence="10">
    <location>
        <position position="107"/>
    </location>
</feature>
<keyword evidence="4 10" id="KW-0963">Cytoplasm</keyword>
<evidence type="ECO:0000256" key="6">
    <source>
        <dbReference type="ARBA" id="ARBA00022605"/>
    </source>
</evidence>